<dbReference type="PANTHER" id="PTHR44858">
    <property type="entry name" value="TETRATRICOPEPTIDE REPEAT PROTEIN 6"/>
    <property type="match status" value="1"/>
</dbReference>
<dbReference type="InterPro" id="IPR032710">
    <property type="entry name" value="NTF2-like_dom_sf"/>
</dbReference>
<dbReference type="Gene3D" id="3.10.450.50">
    <property type="match status" value="1"/>
</dbReference>
<evidence type="ECO:0000313" key="6">
    <source>
        <dbReference type="EMBL" id="QDD13845.1"/>
    </source>
</evidence>
<dbReference type="InterPro" id="IPR050498">
    <property type="entry name" value="Ycf3"/>
</dbReference>
<sequence length="362" mass="40217">MPQKNECSNIKNLKGFLLFILLSLSTFFIANEIYAADDFKSIMQLIEKGEKEKAAQQIDQYLKTNPNDPQVIFIKGVVNAELGKYNEAIQAFTYLTEKHPSLPEPFNNLAVLYAELGDYDKAQKALESAIKTHPSYATAHVNLGDLYTKRATVAYNKALEIDKTNVQAKTKLSLIKKLFNANDIKPPATPISTPAQVATNNDVNKKPLIAQATPANTASSTTSVTPNTQPPKNLPQEAPAVKNNVSNIGESEINNFITDWAEAWSSKNINGYLVKYSPNFKTPNGESFSDWQDSRKNRILGKDIITVEVSEAKISRKGDSFAQVTFKQKYTSNKLSQISSKTLILRKDGSAWLIEQEYSGKQ</sequence>
<accession>A0AAF1D7R6</accession>
<protein>
    <submittedName>
        <fullName evidence="6">Tetratricopeptide repeat protein</fullName>
    </submittedName>
</protein>
<dbReference type="Gene3D" id="1.25.40.10">
    <property type="entry name" value="Tetratricopeptide repeat domain"/>
    <property type="match status" value="1"/>
</dbReference>
<name>A0AAF1D7R6_9PROT</name>
<reference evidence="6 7" key="1">
    <citation type="journal article" date="2019" name="ISME J.">
        <title>Evolution in action: habitat transition from sediment to the pelagial leads to genome streamlining in Methylophilaceae.</title>
        <authorList>
            <person name="Salcher M."/>
            <person name="Schaefle D."/>
            <person name="Kaspar M."/>
            <person name="Neuenschwander S.M."/>
            <person name="Ghai R."/>
        </authorList>
    </citation>
    <scope>NUCLEOTIDE SEQUENCE [LARGE SCALE GENOMIC DNA]</scope>
    <source>
        <strain evidence="6 7">MMS-RI-1</strain>
    </source>
</reference>
<dbReference type="AlphaFoldDB" id="A0AAF1D7R6"/>
<feature type="compositionally biased region" description="Low complexity" evidence="4">
    <location>
        <begin position="213"/>
        <end position="227"/>
    </location>
</feature>
<keyword evidence="7" id="KW-1185">Reference proteome</keyword>
<feature type="repeat" description="TPR" evidence="3">
    <location>
        <begin position="103"/>
        <end position="136"/>
    </location>
</feature>
<gene>
    <name evidence="6" type="ORF">FIT61_05310</name>
</gene>
<dbReference type="Pfam" id="PF14559">
    <property type="entry name" value="TPR_19"/>
    <property type="match status" value="1"/>
</dbReference>
<evidence type="ECO:0000259" key="5">
    <source>
        <dbReference type="Pfam" id="PF24125"/>
    </source>
</evidence>
<dbReference type="InterPro" id="IPR056203">
    <property type="entry name" value="Cds6_C"/>
</dbReference>
<organism evidence="6 7">
    <name type="scientific">Candidatus Methylopumilus rimovensis</name>
    <dbReference type="NCBI Taxonomy" id="2588535"/>
    <lineage>
        <taxon>Bacteria</taxon>
        <taxon>Pseudomonadati</taxon>
        <taxon>Pseudomonadota</taxon>
        <taxon>Betaproteobacteria</taxon>
        <taxon>Nitrosomonadales</taxon>
        <taxon>Methylophilaceae</taxon>
        <taxon>Candidatus Methylopumilus</taxon>
    </lineage>
</organism>
<dbReference type="GO" id="GO:0009279">
    <property type="term" value="C:cell outer membrane"/>
    <property type="evidence" value="ECO:0007669"/>
    <property type="project" value="TreeGrafter"/>
</dbReference>
<dbReference type="RefSeq" id="WP_139883699.1">
    <property type="nucleotide sequence ID" value="NZ_CP040986.1"/>
</dbReference>
<dbReference type="PANTHER" id="PTHR44858:SF1">
    <property type="entry name" value="UDP-N-ACETYLGLUCOSAMINE--PEPTIDE N-ACETYLGLUCOSAMINYLTRANSFERASE SPINDLY-RELATED"/>
    <property type="match status" value="1"/>
</dbReference>
<feature type="region of interest" description="Disordered" evidence="4">
    <location>
        <begin position="213"/>
        <end position="239"/>
    </location>
</feature>
<dbReference type="SUPFAM" id="SSF48452">
    <property type="entry name" value="TPR-like"/>
    <property type="match status" value="1"/>
</dbReference>
<dbReference type="PROSITE" id="PS50293">
    <property type="entry name" value="TPR_REGION"/>
    <property type="match status" value="1"/>
</dbReference>
<evidence type="ECO:0000256" key="3">
    <source>
        <dbReference type="PROSITE-ProRule" id="PRU00339"/>
    </source>
</evidence>
<dbReference type="SUPFAM" id="SSF54427">
    <property type="entry name" value="NTF2-like"/>
    <property type="match status" value="1"/>
</dbReference>
<keyword evidence="1" id="KW-0677">Repeat</keyword>
<dbReference type="SMART" id="SM00028">
    <property type="entry name" value="TPR"/>
    <property type="match status" value="3"/>
</dbReference>
<dbReference type="GO" id="GO:0046813">
    <property type="term" value="P:receptor-mediated virion attachment to host cell"/>
    <property type="evidence" value="ECO:0007669"/>
    <property type="project" value="TreeGrafter"/>
</dbReference>
<evidence type="ECO:0000256" key="4">
    <source>
        <dbReference type="SAM" id="MobiDB-lite"/>
    </source>
</evidence>
<proteinExistence type="predicted"/>
<dbReference type="InterPro" id="IPR011990">
    <property type="entry name" value="TPR-like_helical_dom_sf"/>
</dbReference>
<dbReference type="Proteomes" id="UP000312102">
    <property type="component" value="Chromosome"/>
</dbReference>
<keyword evidence="2 3" id="KW-0802">TPR repeat</keyword>
<dbReference type="PROSITE" id="PS50005">
    <property type="entry name" value="TPR"/>
    <property type="match status" value="1"/>
</dbReference>
<evidence type="ECO:0000256" key="1">
    <source>
        <dbReference type="ARBA" id="ARBA00022737"/>
    </source>
</evidence>
<evidence type="ECO:0000313" key="7">
    <source>
        <dbReference type="Proteomes" id="UP000312102"/>
    </source>
</evidence>
<dbReference type="InterPro" id="IPR019734">
    <property type="entry name" value="TPR_rpt"/>
</dbReference>
<feature type="domain" description="Cds6 C-terminal" evidence="5">
    <location>
        <begin position="253"/>
        <end position="356"/>
    </location>
</feature>
<dbReference type="EMBL" id="CP040986">
    <property type="protein sequence ID" value="QDD13845.1"/>
    <property type="molecule type" value="Genomic_DNA"/>
</dbReference>
<dbReference type="Pfam" id="PF24125">
    <property type="entry name" value="Cds6_C"/>
    <property type="match status" value="1"/>
</dbReference>
<evidence type="ECO:0000256" key="2">
    <source>
        <dbReference type="ARBA" id="ARBA00022803"/>
    </source>
</evidence>
<dbReference type="KEGG" id="mrk:FIT61_05310"/>